<feature type="compositionally biased region" description="Low complexity" evidence="1">
    <location>
        <begin position="81"/>
        <end position="95"/>
    </location>
</feature>
<keyword evidence="3" id="KW-1185">Reference proteome</keyword>
<proteinExistence type="predicted"/>
<dbReference type="EMBL" id="JAAPAO010000985">
    <property type="protein sequence ID" value="KAF4651927.1"/>
    <property type="molecule type" value="Genomic_DNA"/>
</dbReference>
<evidence type="ECO:0000313" key="3">
    <source>
        <dbReference type="Proteomes" id="UP000591131"/>
    </source>
</evidence>
<name>A0A7J6KYE4_PERCH</name>
<evidence type="ECO:0000256" key="1">
    <source>
        <dbReference type="SAM" id="MobiDB-lite"/>
    </source>
</evidence>
<feature type="region of interest" description="Disordered" evidence="1">
    <location>
        <begin position="1"/>
        <end position="30"/>
    </location>
</feature>
<reference evidence="2 3" key="1">
    <citation type="submission" date="2020-04" db="EMBL/GenBank/DDBJ databases">
        <title>Perkinsus chesapeaki whole genome sequence.</title>
        <authorList>
            <person name="Bogema D.R."/>
        </authorList>
    </citation>
    <scope>NUCLEOTIDE SEQUENCE [LARGE SCALE GENOMIC DNA]</scope>
    <source>
        <strain evidence="2">ATCC PRA-425</strain>
    </source>
</reference>
<feature type="compositionally biased region" description="Basic and acidic residues" evidence="1">
    <location>
        <begin position="1"/>
        <end position="12"/>
    </location>
</feature>
<accession>A0A7J6KYE4</accession>
<dbReference type="AlphaFoldDB" id="A0A7J6KYE4"/>
<feature type="region of interest" description="Disordered" evidence="1">
    <location>
        <begin position="73"/>
        <end position="108"/>
    </location>
</feature>
<sequence>MAARPLKKESKLSRKHARSTEDEDRSETVRKKLEEKASLYEKMMQSAARTMGGGEDTGNRLVNFGDKVKMMDAWQSETERFSSPPSSSSNLPPEEVQGNDGGIRQVFE</sequence>
<feature type="non-terminal residue" evidence="2">
    <location>
        <position position="1"/>
    </location>
</feature>
<comment type="caution">
    <text evidence="2">The sequence shown here is derived from an EMBL/GenBank/DDBJ whole genome shotgun (WGS) entry which is preliminary data.</text>
</comment>
<dbReference type="Proteomes" id="UP000591131">
    <property type="component" value="Unassembled WGS sequence"/>
</dbReference>
<dbReference type="OrthoDB" id="463904at2759"/>
<gene>
    <name evidence="2" type="ORF">FOL47_011346</name>
</gene>
<organism evidence="2 3">
    <name type="scientific">Perkinsus chesapeaki</name>
    <name type="common">Clam parasite</name>
    <name type="synonym">Perkinsus andrewsi</name>
    <dbReference type="NCBI Taxonomy" id="330153"/>
    <lineage>
        <taxon>Eukaryota</taxon>
        <taxon>Sar</taxon>
        <taxon>Alveolata</taxon>
        <taxon>Perkinsozoa</taxon>
        <taxon>Perkinsea</taxon>
        <taxon>Perkinsida</taxon>
        <taxon>Perkinsidae</taxon>
        <taxon>Perkinsus</taxon>
    </lineage>
</organism>
<protein>
    <submittedName>
        <fullName evidence="2">Uncharacterized protein</fullName>
    </submittedName>
</protein>
<evidence type="ECO:0000313" key="2">
    <source>
        <dbReference type="EMBL" id="KAF4651927.1"/>
    </source>
</evidence>